<keyword evidence="3" id="KW-1185">Reference proteome</keyword>
<proteinExistence type="predicted"/>
<dbReference type="SUPFAM" id="SSF53448">
    <property type="entry name" value="Nucleotide-diphospho-sugar transferases"/>
    <property type="match status" value="1"/>
</dbReference>
<dbReference type="Proteomes" id="UP000235036">
    <property type="component" value="Unassembled WGS sequence"/>
</dbReference>
<dbReference type="InterPro" id="IPR001173">
    <property type="entry name" value="Glyco_trans_2-like"/>
</dbReference>
<dbReference type="Pfam" id="PF00535">
    <property type="entry name" value="Glycos_transf_2"/>
    <property type="match status" value="1"/>
</dbReference>
<dbReference type="PANTHER" id="PTHR43685">
    <property type="entry name" value="GLYCOSYLTRANSFERASE"/>
    <property type="match status" value="1"/>
</dbReference>
<evidence type="ECO:0000313" key="2">
    <source>
        <dbReference type="EMBL" id="PLZ91242.1"/>
    </source>
</evidence>
<reference evidence="2 3" key="1">
    <citation type="submission" date="2017-08" db="EMBL/GenBank/DDBJ databases">
        <title>Genomes of Fischerella (Mastigocladus) sp. strains.</title>
        <authorList>
            <person name="Miller S.R."/>
        </authorList>
    </citation>
    <scope>NUCLEOTIDE SEQUENCE [LARGE SCALE GENOMIC DNA]</scope>
    <source>
        <strain evidence="2 3">CCMEE 5323</strain>
    </source>
</reference>
<comment type="caution">
    <text evidence="2">The sequence shown here is derived from an EMBL/GenBank/DDBJ whole genome shotgun (WGS) entry which is preliminary data.</text>
</comment>
<feature type="domain" description="Glycosyltransferase 2-like" evidence="1">
    <location>
        <begin position="5"/>
        <end position="120"/>
    </location>
</feature>
<sequence length="318" mass="36726">MPKVSVIIQAYNAMNYLPKTLESVLKQTFTDFEVLIINDGSTDNIIEWASQITDPRVKLISQENQGQSAARNLGVVLAKGDYLAFLNADNLWLPTKLEKQVNLLDKNPEVGLVDTWVALTDEHGKPTGTVIKTHAEGNVWKQIIERPTVICGSSPLVRSDCFEKVGLFDKKLSVSADWEMWIRIASRYSFAMIKEPLVFYRQHYNSQSKNCQKLLEDNSAVIEKTFKTVPRELQYIKRRSYGQVYLYLAWRALDNKRYQEAIDFHQQAVANYPQLFFSWNYIRQGIALMVMHWLGVQAIDEVRNFSRGLRRRILTLKS</sequence>
<dbReference type="PANTHER" id="PTHR43685:SF2">
    <property type="entry name" value="GLYCOSYLTRANSFERASE 2-LIKE DOMAIN-CONTAINING PROTEIN"/>
    <property type="match status" value="1"/>
</dbReference>
<organism evidence="2 3">
    <name type="scientific">Fischerella muscicola CCMEE 5323</name>
    <dbReference type="NCBI Taxonomy" id="2019572"/>
    <lineage>
        <taxon>Bacteria</taxon>
        <taxon>Bacillati</taxon>
        <taxon>Cyanobacteriota</taxon>
        <taxon>Cyanophyceae</taxon>
        <taxon>Nostocales</taxon>
        <taxon>Hapalosiphonaceae</taxon>
        <taxon>Fischerella</taxon>
    </lineage>
</organism>
<accession>A0A2N6K4Q9</accession>
<evidence type="ECO:0000313" key="3">
    <source>
        <dbReference type="Proteomes" id="UP000235036"/>
    </source>
</evidence>
<name>A0A2N6K4Q9_FISMU</name>
<dbReference type="RefSeq" id="WP_102205114.1">
    <property type="nucleotide sequence ID" value="NZ_CAWNVR010000272.1"/>
</dbReference>
<protein>
    <submittedName>
        <fullName evidence="2">Glycosyl transferase family A</fullName>
    </submittedName>
</protein>
<evidence type="ECO:0000259" key="1">
    <source>
        <dbReference type="Pfam" id="PF00535"/>
    </source>
</evidence>
<dbReference type="AlphaFoldDB" id="A0A2N6K4Q9"/>
<dbReference type="Gene3D" id="3.90.550.10">
    <property type="entry name" value="Spore Coat Polysaccharide Biosynthesis Protein SpsA, Chain A"/>
    <property type="match status" value="1"/>
</dbReference>
<dbReference type="GO" id="GO:0016740">
    <property type="term" value="F:transferase activity"/>
    <property type="evidence" value="ECO:0007669"/>
    <property type="project" value="UniProtKB-KW"/>
</dbReference>
<keyword evidence="2" id="KW-0808">Transferase</keyword>
<dbReference type="EMBL" id="NRQW01000185">
    <property type="protein sequence ID" value="PLZ91242.1"/>
    <property type="molecule type" value="Genomic_DNA"/>
</dbReference>
<dbReference type="InterPro" id="IPR029044">
    <property type="entry name" value="Nucleotide-diphossugar_trans"/>
</dbReference>
<dbReference type="InterPro" id="IPR050834">
    <property type="entry name" value="Glycosyltransf_2"/>
</dbReference>
<gene>
    <name evidence="2" type="ORF">CEN44_09015</name>
</gene>